<evidence type="ECO:0000256" key="9">
    <source>
        <dbReference type="ARBA" id="ARBA00022842"/>
    </source>
</evidence>
<dbReference type="EMBL" id="FNNJ01000001">
    <property type="protein sequence ID" value="SDW42807.1"/>
    <property type="molecule type" value="Genomic_DNA"/>
</dbReference>
<comment type="pathway">
    <text evidence="1">Carbohydrate degradation; glycolysis; pyruvate from D-glyceraldehyde 3-phosphate: step 5/5.</text>
</comment>
<name>A0A1H2TGA8_9FLAO</name>
<evidence type="ECO:0000256" key="6">
    <source>
        <dbReference type="ARBA" id="ARBA00022741"/>
    </source>
</evidence>
<dbReference type="GO" id="GO:0005524">
    <property type="term" value="F:ATP binding"/>
    <property type="evidence" value="ECO:0007669"/>
    <property type="project" value="UniProtKB-KW"/>
</dbReference>
<dbReference type="SUPFAM" id="SSF51621">
    <property type="entry name" value="Phosphoenolpyruvate/pyruvate domain"/>
    <property type="match status" value="1"/>
</dbReference>
<dbReference type="Gene3D" id="3.20.20.60">
    <property type="entry name" value="Phosphoenolpyruvate-binding domains"/>
    <property type="match status" value="2"/>
</dbReference>
<dbReference type="Pfam" id="PF00224">
    <property type="entry name" value="PK"/>
    <property type="match status" value="2"/>
</dbReference>
<keyword evidence="5" id="KW-0479">Metal-binding</keyword>
<keyword evidence="4" id="KW-0808">Transferase</keyword>
<proteinExistence type="inferred from homology"/>
<dbReference type="GO" id="GO:0000287">
    <property type="term" value="F:magnesium ion binding"/>
    <property type="evidence" value="ECO:0007669"/>
    <property type="project" value="InterPro"/>
</dbReference>
<evidence type="ECO:0000256" key="10">
    <source>
        <dbReference type="ARBA" id="ARBA00023152"/>
    </source>
</evidence>
<dbReference type="InterPro" id="IPR040442">
    <property type="entry name" value="Pyrv_kinase-like_dom_sf"/>
</dbReference>
<keyword evidence="11 13" id="KW-0670">Pyruvate</keyword>
<feature type="domain" description="Pyruvate kinase barrel" evidence="12">
    <location>
        <begin position="132"/>
        <end position="216"/>
    </location>
</feature>
<keyword evidence="10" id="KW-0324">Glycolysis</keyword>
<dbReference type="Proteomes" id="UP000199595">
    <property type="component" value="Unassembled WGS sequence"/>
</dbReference>
<keyword evidence="6" id="KW-0547">Nucleotide-binding</keyword>
<evidence type="ECO:0000256" key="1">
    <source>
        <dbReference type="ARBA" id="ARBA00004997"/>
    </source>
</evidence>
<dbReference type="GO" id="GO:0004743">
    <property type="term" value="F:pyruvate kinase activity"/>
    <property type="evidence" value="ECO:0007669"/>
    <property type="project" value="UniProtKB-EC"/>
</dbReference>
<evidence type="ECO:0000256" key="11">
    <source>
        <dbReference type="ARBA" id="ARBA00023317"/>
    </source>
</evidence>
<dbReference type="InterPro" id="IPR015806">
    <property type="entry name" value="Pyrv_Knase_insert_dom_sf"/>
</dbReference>
<evidence type="ECO:0000313" key="13">
    <source>
        <dbReference type="EMBL" id="SDW42807.1"/>
    </source>
</evidence>
<dbReference type="GO" id="GO:0016301">
    <property type="term" value="F:kinase activity"/>
    <property type="evidence" value="ECO:0007669"/>
    <property type="project" value="UniProtKB-KW"/>
</dbReference>
<gene>
    <name evidence="13" type="ORF">SAMN05444411_101696</name>
</gene>
<dbReference type="AlphaFoldDB" id="A0A1H2TGA8"/>
<organism evidence="13 14">
    <name type="scientific">Lutibacter oricola</name>
    <dbReference type="NCBI Taxonomy" id="762486"/>
    <lineage>
        <taxon>Bacteria</taxon>
        <taxon>Pseudomonadati</taxon>
        <taxon>Bacteroidota</taxon>
        <taxon>Flavobacteriia</taxon>
        <taxon>Flavobacteriales</taxon>
        <taxon>Flavobacteriaceae</taxon>
        <taxon>Lutibacter</taxon>
    </lineage>
</organism>
<keyword evidence="8" id="KW-0067">ATP-binding</keyword>
<dbReference type="UniPathway" id="UPA00109">
    <property type="reaction ID" value="UER00188"/>
</dbReference>
<keyword evidence="14" id="KW-1185">Reference proteome</keyword>
<evidence type="ECO:0000256" key="4">
    <source>
        <dbReference type="ARBA" id="ARBA00022679"/>
    </source>
</evidence>
<evidence type="ECO:0000256" key="5">
    <source>
        <dbReference type="ARBA" id="ARBA00022723"/>
    </source>
</evidence>
<dbReference type="STRING" id="762486.SAMN05444411_101696"/>
<keyword evidence="7 13" id="KW-0418">Kinase</keyword>
<evidence type="ECO:0000313" key="14">
    <source>
        <dbReference type="Proteomes" id="UP000199595"/>
    </source>
</evidence>
<evidence type="ECO:0000256" key="2">
    <source>
        <dbReference type="ARBA" id="ARBA00008663"/>
    </source>
</evidence>
<dbReference type="OrthoDB" id="9812123at2"/>
<evidence type="ECO:0000256" key="7">
    <source>
        <dbReference type="ARBA" id="ARBA00022777"/>
    </source>
</evidence>
<dbReference type="Gene3D" id="2.40.33.10">
    <property type="entry name" value="PK beta-barrel domain-like"/>
    <property type="match status" value="1"/>
</dbReference>
<dbReference type="InterPro" id="IPR015813">
    <property type="entry name" value="Pyrv/PenolPyrv_kinase-like_dom"/>
</dbReference>
<dbReference type="NCBIfam" id="NF011314">
    <property type="entry name" value="PRK14725.1"/>
    <property type="match status" value="1"/>
</dbReference>
<dbReference type="RefSeq" id="WP_090119741.1">
    <property type="nucleotide sequence ID" value="NZ_FNNJ01000001.1"/>
</dbReference>
<feature type="domain" description="Pyruvate kinase barrel" evidence="12">
    <location>
        <begin position="359"/>
        <end position="572"/>
    </location>
</feature>
<reference evidence="13 14" key="1">
    <citation type="submission" date="2016-10" db="EMBL/GenBank/DDBJ databases">
        <authorList>
            <person name="de Groot N.N."/>
        </authorList>
    </citation>
    <scope>NUCLEOTIDE SEQUENCE [LARGE SCALE GENOMIC DNA]</scope>
    <source>
        <strain evidence="13 14">DSM 24956</strain>
    </source>
</reference>
<dbReference type="InterPro" id="IPR001697">
    <property type="entry name" value="Pyr_Knase"/>
</dbReference>
<sequence>MLFPKDKLLEIHNYIDLVLAKLQEYEVRYKTQIESVHPNYAKSAKNLIHYLALRSFNVDEFQSKLSEIGFPNSGGSELSILHNLLNFRTIVNSLLKIEELEVVDELFLTNKEAKKLLKVNSKALFGPKKNNRKTSILVTQPTIAASDKNFTTSLLKLGMNCARVNCAHDDEEIWKQIITNIKEEEDTCKIMMDLGGPKLRTGKMKPGHKVVRIKPQRNTLGQVTVPAKIWLAPYGKLPPEGEVADVIIPVNKKWLKKTDEKSFILFKDSRDKKCRINIDAVEGNGRWASCSDSAFVTTGTLLNVFLEKKASSEIHSVHELLPLEEVIFLYEGDLLRLDKEPILGEPTIYNEDGTVKEIAHVSCTLPEIFNNLEVNELIYFDDGKIEGVVKEIDSEYLIIEITSTKKNGGKLKADKGINLPNSKLKVSGLTAKDKLDLEFVAEYADTVNFSFVNNKQDVEDLLTEFKRLNANLGIILKIETKESFKNLPSILLKAMENYPVGVMIARGDLAIETGWKNFAIIQEEILQLCEAAHLPDIWATQVLENLAKKGIPTRAEITDAAMAQRAECVMLNKGPYIEKAVKMLDKILRKMEKIQKKKRTILPKLEYNENL</sequence>
<evidence type="ECO:0000256" key="8">
    <source>
        <dbReference type="ARBA" id="ARBA00022840"/>
    </source>
</evidence>
<comment type="similarity">
    <text evidence="2">Belongs to the pyruvate kinase family.</text>
</comment>
<dbReference type="EC" id="2.7.1.40" evidence="3"/>
<accession>A0A1H2TGA8</accession>
<dbReference type="PANTHER" id="PTHR11817">
    <property type="entry name" value="PYRUVATE KINASE"/>
    <property type="match status" value="1"/>
</dbReference>
<evidence type="ECO:0000259" key="12">
    <source>
        <dbReference type="Pfam" id="PF00224"/>
    </source>
</evidence>
<protein>
    <recommendedName>
        <fullName evidence="3">pyruvate kinase</fullName>
        <ecNumber evidence="3">2.7.1.40</ecNumber>
    </recommendedName>
</protein>
<evidence type="ECO:0000256" key="3">
    <source>
        <dbReference type="ARBA" id="ARBA00012142"/>
    </source>
</evidence>
<dbReference type="InterPro" id="IPR015793">
    <property type="entry name" value="Pyrv_Knase_brl"/>
</dbReference>
<keyword evidence="9" id="KW-0460">Magnesium</keyword>
<dbReference type="SUPFAM" id="SSF50800">
    <property type="entry name" value="PK beta-barrel domain-like"/>
    <property type="match status" value="1"/>
</dbReference>
<dbReference type="InterPro" id="IPR011037">
    <property type="entry name" value="Pyrv_Knase-like_insert_dom_sf"/>
</dbReference>
<dbReference type="GO" id="GO:0030955">
    <property type="term" value="F:potassium ion binding"/>
    <property type="evidence" value="ECO:0007669"/>
    <property type="project" value="InterPro"/>
</dbReference>